<evidence type="ECO:0000313" key="2">
    <source>
        <dbReference type="EMBL" id="SFS07997.1"/>
    </source>
</evidence>
<feature type="transmembrane region" description="Helical" evidence="1">
    <location>
        <begin position="22"/>
        <end position="42"/>
    </location>
</feature>
<reference evidence="2 3" key="1">
    <citation type="submission" date="2016-10" db="EMBL/GenBank/DDBJ databases">
        <authorList>
            <person name="de Groot N.N."/>
        </authorList>
    </citation>
    <scope>NUCLEOTIDE SEQUENCE [LARGE SCALE GENOMIC DNA]</scope>
    <source>
        <strain evidence="2 3">DSM 21001</strain>
    </source>
</reference>
<dbReference type="STRING" id="474950.SAMN05421771_1417"/>
<dbReference type="GO" id="GO:0090313">
    <property type="term" value="P:regulation of protein targeting to membrane"/>
    <property type="evidence" value="ECO:0007669"/>
    <property type="project" value="TreeGrafter"/>
</dbReference>
<dbReference type="EMBL" id="FOZL01000001">
    <property type="protein sequence ID" value="SFS07997.1"/>
    <property type="molecule type" value="Genomic_DNA"/>
</dbReference>
<dbReference type="Proteomes" id="UP000199024">
    <property type="component" value="Unassembled WGS sequence"/>
</dbReference>
<gene>
    <name evidence="2" type="ORF">SAMN05421771_1417</name>
</gene>
<sequence>MPEPTQLDQPTLAPRTPFYRRLWVVLGVLVALLLLVLIPPYVNVNRYQKRITTSISESLGRPVHLDNVTLNLLPLPGLTLDNFVVSEDPAFGNEPTIRANSVHATLRISSLWRRRVEFSTISLTEPSINLVHTAQGAWNVDSILLQAAHIEAAPTAQPKAGPQPRFPYIEATGARLNLKLDQLKSPFSLTDSDFSLWLPDPGTWHFRITAHPTRTDLPVGYAGVLHLDGTLGRSTRIDQIPIDLHGEWKAAPLGEVSRIVLGRDADWRGEMTLSASALGTIGTNEIHTRLHVEDAHRSDFVPTHPLAMTTECTATIASSFHAITTAQCAIPNGGSAPYLTVSGSLPDVRQPGNATVSVELPATPARDLTGMLQTLSQRIPEQLTLGGSVSGKLMWQPGTKDTPAITGAFTWKAGTIQTSPDDKSPVLLGDLTVQPADEPAPVKGRHSAAAGSPSTLLLLPTTITLGGREPAVVEGRFDPAGTSFHLTGNATVQRMAALSAALPQFGDGLNDVLPASAAPTTPIHLDITSSRPWGAAQTWQAAAERTIPKRRRR</sequence>
<keyword evidence="1" id="KW-1133">Transmembrane helix</keyword>
<dbReference type="PANTHER" id="PTHR30441:SF4">
    <property type="entry name" value="PROTEIN ASMA"/>
    <property type="match status" value="1"/>
</dbReference>
<dbReference type="InterPro" id="IPR008023">
    <property type="entry name" value="DUF748"/>
</dbReference>
<keyword evidence="1" id="KW-0472">Membrane</keyword>
<keyword evidence="1" id="KW-0812">Transmembrane</keyword>
<name>A0A1I6LX27_9BACT</name>
<dbReference type="InterPro" id="IPR052894">
    <property type="entry name" value="AsmA-related"/>
</dbReference>
<protein>
    <submittedName>
        <fullName evidence="2">AsmA protein</fullName>
    </submittedName>
</protein>
<dbReference type="Pfam" id="PF05359">
    <property type="entry name" value="DUF748"/>
    <property type="match status" value="1"/>
</dbReference>
<keyword evidence="3" id="KW-1185">Reference proteome</keyword>
<dbReference type="RefSeq" id="WP_175528901.1">
    <property type="nucleotide sequence ID" value="NZ_FOZL01000001.1"/>
</dbReference>
<evidence type="ECO:0000313" key="3">
    <source>
        <dbReference type="Proteomes" id="UP000199024"/>
    </source>
</evidence>
<proteinExistence type="predicted"/>
<evidence type="ECO:0000256" key="1">
    <source>
        <dbReference type="SAM" id="Phobius"/>
    </source>
</evidence>
<organism evidence="2 3">
    <name type="scientific">Granulicella pectinivorans</name>
    <dbReference type="NCBI Taxonomy" id="474950"/>
    <lineage>
        <taxon>Bacteria</taxon>
        <taxon>Pseudomonadati</taxon>
        <taxon>Acidobacteriota</taxon>
        <taxon>Terriglobia</taxon>
        <taxon>Terriglobales</taxon>
        <taxon>Acidobacteriaceae</taxon>
        <taxon>Granulicella</taxon>
    </lineage>
</organism>
<dbReference type="AlphaFoldDB" id="A0A1I6LX27"/>
<dbReference type="PANTHER" id="PTHR30441">
    <property type="entry name" value="DUF748 DOMAIN-CONTAINING PROTEIN"/>
    <property type="match status" value="1"/>
</dbReference>
<accession>A0A1I6LX27</accession>
<dbReference type="GO" id="GO:0005886">
    <property type="term" value="C:plasma membrane"/>
    <property type="evidence" value="ECO:0007669"/>
    <property type="project" value="TreeGrafter"/>
</dbReference>